<dbReference type="InterPro" id="IPR036873">
    <property type="entry name" value="Rhodanese-like_dom_sf"/>
</dbReference>
<evidence type="ECO:0000259" key="1">
    <source>
        <dbReference type="PROSITE" id="PS50206"/>
    </source>
</evidence>
<dbReference type="Gene3D" id="3.40.250.10">
    <property type="entry name" value="Rhodanese-like domain"/>
    <property type="match status" value="1"/>
</dbReference>
<dbReference type="EMBL" id="QOIM01000018">
    <property type="protein sequence ID" value="RCG25268.1"/>
    <property type="molecule type" value="Genomic_DNA"/>
</dbReference>
<dbReference type="RefSeq" id="WP_114013662.1">
    <property type="nucleotide sequence ID" value="NZ_QOIM01000018.1"/>
</dbReference>
<dbReference type="PROSITE" id="PS50206">
    <property type="entry name" value="RHODANESE_3"/>
    <property type="match status" value="1"/>
</dbReference>
<protein>
    <submittedName>
        <fullName evidence="2">Sulfurtransferase</fullName>
    </submittedName>
</protein>
<dbReference type="SUPFAM" id="SSF52821">
    <property type="entry name" value="Rhodanese/Cell cycle control phosphatase"/>
    <property type="match status" value="1"/>
</dbReference>
<dbReference type="InterPro" id="IPR001763">
    <property type="entry name" value="Rhodanese-like_dom"/>
</dbReference>
<proteinExistence type="predicted"/>
<dbReference type="PANTHER" id="PTHR44086">
    <property type="entry name" value="THIOSULFATE SULFURTRANSFERASE RDL2, MITOCHONDRIAL-RELATED"/>
    <property type="match status" value="1"/>
</dbReference>
<dbReference type="AlphaFoldDB" id="A0A367F4H3"/>
<name>A0A367F4H3_9ACTN</name>
<evidence type="ECO:0000313" key="2">
    <source>
        <dbReference type="EMBL" id="RCG25268.1"/>
    </source>
</evidence>
<gene>
    <name evidence="2" type="ORF">DQ392_01870</name>
</gene>
<sequence length="127" mass="13728">MGIDDRLADVRRSFERLHPHQAQAAVAEGAVLVDTRPEFQRRAAGAIPGALIVERNHLEWRLDPASSGALPEATDRATRWIVLCDEGYASSLAAASLRWIGLPHATDLIGGFQAWRRAGLPVTPAVG</sequence>
<feature type="domain" description="Rhodanese" evidence="1">
    <location>
        <begin position="26"/>
        <end position="124"/>
    </location>
</feature>
<dbReference type="GO" id="GO:0004792">
    <property type="term" value="F:thiosulfate-cyanide sulfurtransferase activity"/>
    <property type="evidence" value="ECO:0007669"/>
    <property type="project" value="TreeGrafter"/>
</dbReference>
<comment type="caution">
    <text evidence="2">The sequence shown here is derived from an EMBL/GenBank/DDBJ whole genome shotgun (WGS) entry which is preliminary data.</text>
</comment>
<dbReference type="SMART" id="SM00450">
    <property type="entry name" value="RHOD"/>
    <property type="match status" value="1"/>
</dbReference>
<accession>A0A367F4H3</accession>
<organism evidence="2 3">
    <name type="scientific">Streptomyces reniochalinae</name>
    <dbReference type="NCBI Taxonomy" id="2250578"/>
    <lineage>
        <taxon>Bacteria</taxon>
        <taxon>Bacillati</taxon>
        <taxon>Actinomycetota</taxon>
        <taxon>Actinomycetes</taxon>
        <taxon>Kitasatosporales</taxon>
        <taxon>Streptomycetaceae</taxon>
        <taxon>Streptomyces</taxon>
    </lineage>
</organism>
<evidence type="ECO:0000313" key="3">
    <source>
        <dbReference type="Proteomes" id="UP000253507"/>
    </source>
</evidence>
<dbReference type="PANTHER" id="PTHR44086:SF10">
    <property type="entry name" value="THIOSULFATE SULFURTRANSFERASE_RHODANESE-LIKE DOMAIN-CONTAINING PROTEIN 3"/>
    <property type="match status" value="1"/>
</dbReference>
<keyword evidence="2" id="KW-0808">Transferase</keyword>
<dbReference type="Proteomes" id="UP000253507">
    <property type="component" value="Unassembled WGS sequence"/>
</dbReference>
<keyword evidence="3" id="KW-1185">Reference proteome</keyword>
<dbReference type="Pfam" id="PF00581">
    <property type="entry name" value="Rhodanese"/>
    <property type="match status" value="1"/>
</dbReference>
<reference evidence="2 3" key="1">
    <citation type="submission" date="2018-06" db="EMBL/GenBank/DDBJ databases">
        <title>Streptomyces reniochalinae sp. nov. and Streptomyces diacarnus sp. nov. from marine sponges.</title>
        <authorList>
            <person name="Li L."/>
        </authorList>
    </citation>
    <scope>NUCLEOTIDE SEQUENCE [LARGE SCALE GENOMIC DNA]</scope>
    <source>
        <strain evidence="2 3">LHW50302</strain>
    </source>
</reference>
<dbReference type="OrthoDB" id="4828183at2"/>